<protein>
    <submittedName>
        <fullName evidence="1">Uncharacterized protein</fullName>
    </submittedName>
</protein>
<evidence type="ECO:0000313" key="2">
    <source>
        <dbReference type="Proteomes" id="UP001162992"/>
    </source>
</evidence>
<gene>
    <name evidence="1" type="ORF">O6H91_10G077200</name>
</gene>
<dbReference type="EMBL" id="CM055101">
    <property type="protein sequence ID" value="KAJ7541795.1"/>
    <property type="molecule type" value="Genomic_DNA"/>
</dbReference>
<evidence type="ECO:0000313" key="1">
    <source>
        <dbReference type="EMBL" id="KAJ7541795.1"/>
    </source>
</evidence>
<dbReference type="Proteomes" id="UP001162992">
    <property type="component" value="Chromosome 10"/>
</dbReference>
<organism evidence="1 2">
    <name type="scientific">Diphasiastrum complanatum</name>
    <name type="common">Issler's clubmoss</name>
    <name type="synonym">Lycopodium complanatum</name>
    <dbReference type="NCBI Taxonomy" id="34168"/>
    <lineage>
        <taxon>Eukaryota</taxon>
        <taxon>Viridiplantae</taxon>
        <taxon>Streptophyta</taxon>
        <taxon>Embryophyta</taxon>
        <taxon>Tracheophyta</taxon>
        <taxon>Lycopodiopsida</taxon>
        <taxon>Lycopodiales</taxon>
        <taxon>Lycopodiaceae</taxon>
        <taxon>Lycopodioideae</taxon>
        <taxon>Diphasiastrum</taxon>
    </lineage>
</organism>
<name>A0ACC2CIM9_DIPCM</name>
<comment type="caution">
    <text evidence="1">The sequence shown here is derived from an EMBL/GenBank/DDBJ whole genome shotgun (WGS) entry which is preliminary data.</text>
</comment>
<reference evidence="2" key="1">
    <citation type="journal article" date="2024" name="Proc. Natl. Acad. Sci. U.S.A.">
        <title>Extraordinary preservation of gene collinearity over three hundred million years revealed in homosporous lycophytes.</title>
        <authorList>
            <person name="Li C."/>
            <person name="Wickell D."/>
            <person name="Kuo L.Y."/>
            <person name="Chen X."/>
            <person name="Nie B."/>
            <person name="Liao X."/>
            <person name="Peng D."/>
            <person name="Ji J."/>
            <person name="Jenkins J."/>
            <person name="Williams M."/>
            <person name="Shu S."/>
            <person name="Plott C."/>
            <person name="Barry K."/>
            <person name="Rajasekar S."/>
            <person name="Grimwood J."/>
            <person name="Han X."/>
            <person name="Sun S."/>
            <person name="Hou Z."/>
            <person name="He W."/>
            <person name="Dai G."/>
            <person name="Sun C."/>
            <person name="Schmutz J."/>
            <person name="Leebens-Mack J.H."/>
            <person name="Li F.W."/>
            <person name="Wang L."/>
        </authorList>
    </citation>
    <scope>NUCLEOTIDE SEQUENCE [LARGE SCALE GENOMIC DNA]</scope>
    <source>
        <strain evidence="2">cv. PW_Plant_1</strain>
    </source>
</reference>
<sequence>MSWGLGSWKRPADTFHLTLGYGDESHDEEPSSTTEISSSPVLIPSNSQPQPQPQPQSQQPLKPSDVKLIPAGSFSDLTSGYKFRIAFDWSSGDDEDQVALRLQSQLMVALPPPFDEVQVRIEETSNQGKEEADEEFPEKSGKEGDQEAMLLHVSIGVQKRREPLKVLSLSRTVGSGPSVDGLGVLAKLLGSGSIEKNNTQSSVTEGLLSYTQHWQFLTVLNLSNCSLTVLPVDLARLPMLEKLYLDNNKISVLPPEIGQLAHLSVLRADHNLLVSVPAELRQCSVLIELSLEYNKLVRPLLDFRAMLEVQVLRLFGNPLEFLPEILPCSKLRYLSLANVRIEGDQISDVNVQIETENTSYFIPSKHKLSAFFALIFRFSSCQHPLLASALAKLTQDTNNCAFMAKDESAVRQLLSMMLSENRHVVEQACFALSSLASDGSLVSRLMKADIMQAIECVLRSSIPGLLISVLKVVTNLAFTSDAIAAKMLTKDVLKRLKVLCAHADVEVQRQTLLAVGNLAFCRENRRALVASESLRDMLLRLSGGTDARVTRAAARALAIFGENEYLRRAVKGRPLAKQGLRILSMDGGGMRGLATVQMLRSLEQGTGRRIHESFDLICGTSTGGMLAVALGIKRMTLDQCEEIYKTLGKLVFSEPVPRDNEAATWREKLDQLYKSSSQNFRVVVHGSKHNADQFERLLRDVCSDEDGDLLIDTAVKGGPKVFVVSSLVSVTPAQPFVFRNYQYPAGTPEAIPWTSEGPAVSVSGTPATAAPLVTQVGPKRSAFIGSCKHRIWEAIRASSAAPYYLDDFSIDNNRWQDGAIVANNPTLIAVREAQLLWPDTQIACLVSVGCGNLPSKLRGKGGWRYLDTGQVLIESACSVERVEEALDTLLPMLPDIQYFRFNPVDERCGMELDETDQAVWLKLEAATQEYVEANTVAFQAACEQLMPLLQEEDAWSERSKAGRVPGRNRPANKTGWEETFLGLGRRRRVFLIEASQSPELLKPFHHTRSLEAFCARHSIKLETFSGISGALHPTSSTITPFASPLLTGSIPASPLPFSPELGPQALGRSDVVPPLSLDGLQNQAPVAKATSSPPSSPTSVPHQLLGPVLALHEKMQSSPHVGVVHFALHSDATGLTLSWRNDVFAVAEPGELAEEFLKSVMESIRFCTRSRTKKRTPFQRISSLLDLVAEHPRFVWKGALHRFVGRHTQVLLDGQEVGAYLFRRTLAASHLTPEDVRWMVGAWRERIVICTGKYGPPPALVKAFLDAGAKAVISPAQGPPDLRYDNNRNISNGDRDLEAGENGRFVIADEEEEMETNSVGSDWEDSDMENNESGLERQRVEEKDLAAFICLLYDALFREGIGAEAALQRALDAYPKQNYCCHVPKI</sequence>
<keyword evidence="2" id="KW-1185">Reference proteome</keyword>
<accession>A0ACC2CIM9</accession>
<proteinExistence type="predicted"/>